<dbReference type="InterPro" id="IPR023828">
    <property type="entry name" value="Peptidase_S8_Ser-AS"/>
</dbReference>
<feature type="active site" description="Charge relay system" evidence="5">
    <location>
        <position position="206"/>
    </location>
</feature>
<feature type="active site" description="Charge relay system" evidence="5">
    <location>
        <position position="437"/>
    </location>
</feature>
<dbReference type="PRINTS" id="PR00723">
    <property type="entry name" value="SUBTILISIN"/>
</dbReference>
<dbReference type="SUPFAM" id="SSF89260">
    <property type="entry name" value="Collagen-binding domain"/>
    <property type="match status" value="1"/>
</dbReference>
<dbReference type="PROSITE" id="PS51892">
    <property type="entry name" value="SUBTILASE"/>
    <property type="match status" value="1"/>
</dbReference>
<reference evidence="9 10" key="1">
    <citation type="submission" date="2024-04" db="EMBL/GenBank/DDBJ databases">
        <title>Novel species of the genus Ideonella isolated from streams.</title>
        <authorList>
            <person name="Lu H."/>
        </authorList>
    </citation>
    <scope>NUCLEOTIDE SEQUENCE [LARGE SCALE GENOMIC DNA]</scope>
    <source>
        <strain evidence="9 10">DXS29W</strain>
    </source>
</reference>
<keyword evidence="10" id="KW-1185">Reference proteome</keyword>
<evidence type="ECO:0000256" key="7">
    <source>
        <dbReference type="SAM" id="MobiDB-lite"/>
    </source>
</evidence>
<dbReference type="SUPFAM" id="SSF52743">
    <property type="entry name" value="Subtilisin-like"/>
    <property type="match status" value="1"/>
</dbReference>
<organism evidence="9 10">
    <name type="scientific">Ideonella lacteola</name>
    <dbReference type="NCBI Taxonomy" id="2984193"/>
    <lineage>
        <taxon>Bacteria</taxon>
        <taxon>Pseudomonadati</taxon>
        <taxon>Pseudomonadota</taxon>
        <taxon>Betaproteobacteria</taxon>
        <taxon>Burkholderiales</taxon>
        <taxon>Sphaerotilaceae</taxon>
        <taxon>Ideonella</taxon>
    </lineage>
</organism>
<evidence type="ECO:0000313" key="9">
    <source>
        <dbReference type="EMBL" id="MEK8030553.1"/>
    </source>
</evidence>
<dbReference type="Pfam" id="PF00082">
    <property type="entry name" value="Peptidase_S8"/>
    <property type="match status" value="1"/>
</dbReference>
<evidence type="ECO:0000256" key="5">
    <source>
        <dbReference type="PROSITE-ProRule" id="PRU01240"/>
    </source>
</evidence>
<name>A0ABU9BPV2_9BURK</name>
<sequence length="623" mass="64181">MRVRPAARPAPRATSRALTAHPAWPLAAGAVLIAGALLVAPRAEAGSVSGWQRVVAEPDEPDTSTWAPRQTTVQDQTDRLIVHYRGDSGRRNVLSAAPRATTQALQRLQMAGLQAHKVHRNGLGAQVLHLNKSVPVRELQAVARQIMADDANVLYAEPDYRARAFATPTDPLYSSQWHYYETAGGLNLPSAWDVSTGSDVVVAVIDTGVRAHVDLADNLLSGYDFISNSSTGNDGDGRDSDANDPGDGCNGGHSSWHGTHVAGTIAAVTNNGEGGAGVAYNAKILPVRVLGCGGGYFSDIADGVLWASGSAVGGVSAPSQPAKVLNLSLGGKTACPTTMQNAINQARSNGAVVIVAAGNSNEDASKHSPANCANVVTVAAVGRTGARASYSNYGAKIDVAAPGGDQSTGTANGVLSTLNDGYSTAGNDSYVYYQGTSMATPHVAGVAALMLSRNPSLTPDEIEVLLKTTARAFPKACAVGCGKGIVDANAAVRAVFVGATAADDTAETEPNNTRQQPQTLASFPVKVEGTIGSGTDMDVFKVSVGVGKTLTARLISNVSSDYNLEMLSNTGAVTKTSTRGLGLADSVTWTNGGGSTAERYLRVKRASGLIGENGTYTLEVSLP</sequence>
<dbReference type="RefSeq" id="WP_341424915.1">
    <property type="nucleotide sequence ID" value="NZ_JBBUTG010000003.1"/>
</dbReference>
<gene>
    <name evidence="9" type="ORF">AACH06_06915</name>
</gene>
<dbReference type="InterPro" id="IPR000209">
    <property type="entry name" value="Peptidase_S8/S53_dom"/>
</dbReference>
<evidence type="ECO:0000256" key="1">
    <source>
        <dbReference type="ARBA" id="ARBA00011073"/>
    </source>
</evidence>
<dbReference type="InterPro" id="IPR015500">
    <property type="entry name" value="Peptidase_S8_subtilisin-rel"/>
</dbReference>
<dbReference type="EMBL" id="JBBUTG010000003">
    <property type="protein sequence ID" value="MEK8030553.1"/>
    <property type="molecule type" value="Genomic_DNA"/>
</dbReference>
<proteinExistence type="inferred from homology"/>
<dbReference type="PANTHER" id="PTHR43806">
    <property type="entry name" value="PEPTIDASE S8"/>
    <property type="match status" value="1"/>
</dbReference>
<evidence type="ECO:0000256" key="4">
    <source>
        <dbReference type="ARBA" id="ARBA00022825"/>
    </source>
</evidence>
<dbReference type="PROSITE" id="PS00137">
    <property type="entry name" value="SUBTILASE_HIS"/>
    <property type="match status" value="1"/>
</dbReference>
<keyword evidence="3 5" id="KW-0378">Hydrolase</keyword>
<dbReference type="PROSITE" id="PS00138">
    <property type="entry name" value="SUBTILASE_SER"/>
    <property type="match status" value="1"/>
</dbReference>
<evidence type="ECO:0000256" key="2">
    <source>
        <dbReference type="ARBA" id="ARBA00022670"/>
    </source>
</evidence>
<accession>A0ABU9BPV2</accession>
<evidence type="ECO:0000256" key="3">
    <source>
        <dbReference type="ARBA" id="ARBA00022801"/>
    </source>
</evidence>
<dbReference type="Gene3D" id="2.60.120.380">
    <property type="match status" value="1"/>
</dbReference>
<comment type="caution">
    <text evidence="9">The sequence shown here is derived from an EMBL/GenBank/DDBJ whole genome shotgun (WGS) entry which is preliminary data.</text>
</comment>
<dbReference type="InterPro" id="IPR023827">
    <property type="entry name" value="Peptidase_S8_Asp-AS"/>
</dbReference>
<dbReference type="InterPro" id="IPR022398">
    <property type="entry name" value="Peptidase_S8_His-AS"/>
</dbReference>
<feature type="region of interest" description="Disordered" evidence="7">
    <location>
        <begin position="230"/>
        <end position="254"/>
    </location>
</feature>
<dbReference type="Proteomes" id="UP001371218">
    <property type="component" value="Unassembled WGS sequence"/>
</dbReference>
<dbReference type="InterPro" id="IPR050131">
    <property type="entry name" value="Peptidase_S8_subtilisin-like"/>
</dbReference>
<dbReference type="CDD" id="cd07496">
    <property type="entry name" value="Peptidases_S8_13"/>
    <property type="match status" value="1"/>
</dbReference>
<feature type="domain" description="Peptidase S8/S53" evidence="8">
    <location>
        <begin position="197"/>
        <end position="479"/>
    </location>
</feature>
<comment type="similarity">
    <text evidence="1 5 6">Belongs to the peptidase S8 family.</text>
</comment>
<evidence type="ECO:0000259" key="8">
    <source>
        <dbReference type="Pfam" id="PF00082"/>
    </source>
</evidence>
<keyword evidence="2 5" id="KW-0645">Protease</keyword>
<dbReference type="InterPro" id="IPR036852">
    <property type="entry name" value="Peptidase_S8/S53_dom_sf"/>
</dbReference>
<dbReference type="InterPro" id="IPR034176">
    <property type="entry name" value="Peptidases_S8_13"/>
</dbReference>
<keyword evidence="4 5" id="KW-0720">Serine protease</keyword>
<evidence type="ECO:0000313" key="10">
    <source>
        <dbReference type="Proteomes" id="UP001371218"/>
    </source>
</evidence>
<feature type="active site" description="Charge relay system" evidence="5">
    <location>
        <position position="257"/>
    </location>
</feature>
<dbReference type="PANTHER" id="PTHR43806:SF11">
    <property type="entry name" value="CEREVISIN-RELATED"/>
    <property type="match status" value="1"/>
</dbReference>
<protein>
    <submittedName>
        <fullName evidence="9">S8 family serine peptidase</fullName>
    </submittedName>
</protein>
<dbReference type="PROSITE" id="PS00136">
    <property type="entry name" value="SUBTILASE_ASP"/>
    <property type="match status" value="1"/>
</dbReference>
<evidence type="ECO:0000256" key="6">
    <source>
        <dbReference type="RuleBase" id="RU003355"/>
    </source>
</evidence>
<dbReference type="Gene3D" id="3.40.50.200">
    <property type="entry name" value="Peptidase S8/S53 domain"/>
    <property type="match status" value="1"/>
</dbReference>